<organism evidence="7 8">
    <name type="scientific">Gigaspora margarita</name>
    <dbReference type="NCBI Taxonomy" id="4874"/>
    <lineage>
        <taxon>Eukaryota</taxon>
        <taxon>Fungi</taxon>
        <taxon>Fungi incertae sedis</taxon>
        <taxon>Mucoromycota</taxon>
        <taxon>Glomeromycotina</taxon>
        <taxon>Glomeromycetes</taxon>
        <taxon>Diversisporales</taxon>
        <taxon>Gigasporaceae</taxon>
        <taxon>Gigaspora</taxon>
    </lineage>
</organism>
<dbReference type="EMBL" id="WTPW01001088">
    <property type="protein sequence ID" value="KAF0457866.1"/>
    <property type="molecule type" value="Genomic_DNA"/>
</dbReference>
<comment type="caution">
    <text evidence="7">The sequence shown here is derived from an EMBL/GenBank/DDBJ whole genome shotgun (WGS) entry which is preliminary data.</text>
</comment>
<dbReference type="PANTHER" id="PTHR22940">
    <property type="entry name" value="TIMEOUT/TIMELESS-2"/>
    <property type="match status" value="1"/>
</dbReference>
<keyword evidence="3" id="KW-0539">Nucleus</keyword>
<dbReference type="AlphaFoldDB" id="A0A8H3XGW6"/>
<dbReference type="GO" id="GO:0000076">
    <property type="term" value="P:DNA replication checkpoint signaling"/>
    <property type="evidence" value="ECO:0007669"/>
    <property type="project" value="TreeGrafter"/>
</dbReference>
<name>A0A8H3XGW6_GIGMA</name>
<evidence type="ECO:0000256" key="4">
    <source>
        <dbReference type="ARBA" id="ARBA00023306"/>
    </source>
</evidence>
<keyword evidence="8" id="KW-1185">Reference proteome</keyword>
<evidence type="ECO:0000256" key="5">
    <source>
        <dbReference type="SAM" id="Coils"/>
    </source>
</evidence>
<reference evidence="7 8" key="1">
    <citation type="journal article" date="2019" name="Environ. Microbiol.">
        <title>At the nexus of three kingdoms: the genome of the mycorrhizal fungus Gigaspora margarita provides insights into plant, endobacterial and fungal interactions.</title>
        <authorList>
            <person name="Venice F."/>
            <person name="Ghignone S."/>
            <person name="Salvioli di Fossalunga A."/>
            <person name="Amselem J."/>
            <person name="Novero M."/>
            <person name="Xianan X."/>
            <person name="Sedzielewska Toro K."/>
            <person name="Morin E."/>
            <person name="Lipzen A."/>
            <person name="Grigoriev I.V."/>
            <person name="Henrissat B."/>
            <person name="Martin F.M."/>
            <person name="Bonfante P."/>
        </authorList>
    </citation>
    <scope>NUCLEOTIDE SEQUENCE [LARGE SCALE GENOMIC DNA]</scope>
    <source>
        <strain evidence="7 8">BEG34</strain>
    </source>
</reference>
<keyword evidence="2" id="KW-0236">DNA replication inhibitor</keyword>
<accession>A0A8H3XGW6</accession>
<dbReference type="Proteomes" id="UP000439903">
    <property type="component" value="Unassembled WGS sequence"/>
</dbReference>
<protein>
    <submittedName>
        <fullName evidence="7">Timeless-domain-containing protein</fullName>
    </submittedName>
</protein>
<keyword evidence="5" id="KW-0175">Coiled coil</keyword>
<evidence type="ECO:0000256" key="1">
    <source>
        <dbReference type="ARBA" id="ARBA00004123"/>
    </source>
</evidence>
<feature type="coiled-coil region" evidence="5">
    <location>
        <begin position="809"/>
        <end position="842"/>
    </location>
</feature>
<comment type="subcellular location">
    <subcellularLocation>
        <location evidence="1">Nucleus</location>
    </subcellularLocation>
</comment>
<evidence type="ECO:0000256" key="3">
    <source>
        <dbReference type="ARBA" id="ARBA00023242"/>
    </source>
</evidence>
<gene>
    <name evidence="7" type="ORF">F8M41_001076</name>
</gene>
<evidence type="ECO:0000256" key="2">
    <source>
        <dbReference type="ARBA" id="ARBA00022880"/>
    </source>
</evidence>
<dbReference type="InterPro" id="IPR006906">
    <property type="entry name" value="Timeless_N"/>
</dbReference>
<evidence type="ECO:0000313" key="7">
    <source>
        <dbReference type="EMBL" id="KAF0457866.1"/>
    </source>
</evidence>
<dbReference type="InterPro" id="IPR044998">
    <property type="entry name" value="Timeless"/>
</dbReference>
<dbReference type="GO" id="GO:0003677">
    <property type="term" value="F:DNA binding"/>
    <property type="evidence" value="ECO:0007669"/>
    <property type="project" value="TreeGrafter"/>
</dbReference>
<sequence>MLKEQLIFLIKNLGRYEQINGILDKSTQYYRIGDDYRTSLESLLTLVKGHNSVDVLVYLWELHLLEKHLLTIFLLNNNIKDNDTKSIIVIITELFVLMTTPVDLDQIVDFADDNVCLQRDILKAQHAYKELFAKNPIVLRTLLNLLNDHLKIEISKHTENNVMIVRLVLSLFRNLLAIDKKDKRLHYNLVHQYYKETIIECLCSFDSKNIELFQCNIIIQEIFYHIFYGIEPSDILENPTAEANEFSKKLLENEEKKKEDRRRFNERFSGKYWVKMPDGYEILTSKKDARANKLLDRSEDKENKRPIKDEWLPKKNLGLDINDTTRDCLKVTAIKFLNTIFTTLVHSIGKELKSEHHNKYQHSIHLFYIMKFFLELCQLLSTKDLNTFSVKNWLDIMNYKIFRLLFNKIKYFKDKKLWLELQIGLECLKQMSKTIEMMGSKNSDYDHETRNKAQQLQYRILCEKESLELIVDVVKKSSKQSVSFLRSLIETVHRFLSMLERVKLRKYIYVKQKYQPNKPSKNVKYIKDEYEYLMDKMDSREQRHRTEAFDRYEKCYVNEEVLSTYCALLDKEYETIDLDFHYINSMFFRIFSHCESSIFLKLSFMELLHRVLEHFKELTDSFHLNLNDSQIKFKEFAYKIVEDFAIRMEKNPLTYIELIFPKIDLFTEHESCHQALLPEELGHLGFKKQEELPHEIQVEQWIENLLSLLLEENKSYLIEWLQEVLRKFAEESQDIENGEENVATKSCDSSKNHVIIADNAEQWDALANDEHFMALLNLLKFKKITDENGVRWIITESVSSTDLLTLVDKIDMKLKIIDLKKEMEEKKEKERELKKRKREKEE</sequence>
<keyword evidence="4" id="KW-0131">Cell cycle</keyword>
<proteinExistence type="predicted"/>
<dbReference type="OrthoDB" id="310853at2759"/>
<dbReference type="Pfam" id="PF04821">
    <property type="entry name" value="TIMELESS"/>
    <property type="match status" value="1"/>
</dbReference>
<dbReference type="GO" id="GO:0043111">
    <property type="term" value="P:replication fork arrest"/>
    <property type="evidence" value="ECO:0007669"/>
    <property type="project" value="TreeGrafter"/>
</dbReference>
<dbReference type="PANTHER" id="PTHR22940:SF4">
    <property type="entry name" value="PROTEIN TIMELESS HOMOLOG"/>
    <property type="match status" value="1"/>
</dbReference>
<dbReference type="GO" id="GO:0006281">
    <property type="term" value="P:DNA repair"/>
    <property type="evidence" value="ECO:0007669"/>
    <property type="project" value="TreeGrafter"/>
</dbReference>
<feature type="domain" description="Timeless N-terminal" evidence="6">
    <location>
        <begin position="30"/>
        <end position="273"/>
    </location>
</feature>
<evidence type="ECO:0000259" key="6">
    <source>
        <dbReference type="Pfam" id="PF04821"/>
    </source>
</evidence>
<evidence type="ECO:0000313" key="8">
    <source>
        <dbReference type="Proteomes" id="UP000439903"/>
    </source>
</evidence>
<dbReference type="GO" id="GO:0031298">
    <property type="term" value="C:replication fork protection complex"/>
    <property type="evidence" value="ECO:0007669"/>
    <property type="project" value="TreeGrafter"/>
</dbReference>